<keyword evidence="2" id="KW-1185">Reference proteome</keyword>
<dbReference type="Proteomes" id="UP000239549">
    <property type="component" value="Unassembled WGS sequence"/>
</dbReference>
<protein>
    <submittedName>
        <fullName evidence="1">Uncharacterized protein</fullName>
    </submittedName>
</protein>
<accession>A0A2L2XB52</accession>
<proteinExistence type="predicted"/>
<dbReference type="AlphaFoldDB" id="A0A2L2XB52"/>
<evidence type="ECO:0000313" key="1">
    <source>
        <dbReference type="EMBL" id="GBF33302.1"/>
    </source>
</evidence>
<sequence>MGVPPPDYAAAAFLFKKAVQGCLFIGPISSLFSVRAGGYLK</sequence>
<evidence type="ECO:0000313" key="2">
    <source>
        <dbReference type="Proteomes" id="UP000239549"/>
    </source>
</evidence>
<comment type="caution">
    <text evidence="1">The sequence shown here is derived from an EMBL/GenBank/DDBJ whole genome shotgun (WGS) entry which is preliminary data.</text>
</comment>
<gene>
    <name evidence="1" type="ORF">DCCM_2401</name>
</gene>
<name>A0A2L2XB52_9FIRM</name>
<reference evidence="2" key="1">
    <citation type="submission" date="2018-02" db="EMBL/GenBank/DDBJ databases">
        <title>Genome sequence of Desulfocucumis palustris strain NAW-5.</title>
        <authorList>
            <person name="Watanabe M."/>
            <person name="Kojima H."/>
            <person name="Fukui M."/>
        </authorList>
    </citation>
    <scope>NUCLEOTIDE SEQUENCE [LARGE SCALE GENOMIC DNA]</scope>
    <source>
        <strain evidence="2">NAW-5</strain>
    </source>
</reference>
<organism evidence="1 2">
    <name type="scientific">Desulfocucumis palustris</name>
    <dbReference type="NCBI Taxonomy" id="1898651"/>
    <lineage>
        <taxon>Bacteria</taxon>
        <taxon>Bacillati</taxon>
        <taxon>Bacillota</taxon>
        <taxon>Clostridia</taxon>
        <taxon>Eubacteriales</taxon>
        <taxon>Desulfocucumaceae</taxon>
        <taxon>Desulfocucumis</taxon>
    </lineage>
</organism>
<dbReference type="EMBL" id="BFAV01000092">
    <property type="protein sequence ID" value="GBF33302.1"/>
    <property type="molecule type" value="Genomic_DNA"/>
</dbReference>